<protein>
    <submittedName>
        <fullName evidence="1">Uncharacterized protein</fullName>
    </submittedName>
</protein>
<sequence>PTLPIAFLAVFCADLSGKAIGTLTETCITFEKESGKKQDTGNILKLISWEIDVHKLVYANTHGLTLLSCEVEKVGYAVHAGEPTIYSSNVLIVASAPPGEKEDLIAKMKFKFELVAWMKMLLTLLSKKSPLIPRAPRRPQYV</sequence>
<accession>X0UQ79</accession>
<organism evidence="1">
    <name type="scientific">marine sediment metagenome</name>
    <dbReference type="NCBI Taxonomy" id="412755"/>
    <lineage>
        <taxon>unclassified sequences</taxon>
        <taxon>metagenomes</taxon>
        <taxon>ecological metagenomes</taxon>
    </lineage>
</organism>
<reference evidence="1" key="1">
    <citation type="journal article" date="2014" name="Front. Microbiol.">
        <title>High frequency of phylogenetically diverse reductive dehalogenase-homologous genes in deep subseafloor sedimentary metagenomes.</title>
        <authorList>
            <person name="Kawai M."/>
            <person name="Futagami T."/>
            <person name="Toyoda A."/>
            <person name="Takaki Y."/>
            <person name="Nishi S."/>
            <person name="Hori S."/>
            <person name="Arai W."/>
            <person name="Tsubouchi T."/>
            <person name="Morono Y."/>
            <person name="Uchiyama I."/>
            <person name="Ito T."/>
            <person name="Fujiyama A."/>
            <person name="Inagaki F."/>
            <person name="Takami H."/>
        </authorList>
    </citation>
    <scope>NUCLEOTIDE SEQUENCE</scope>
    <source>
        <strain evidence="1">Expedition CK06-06</strain>
    </source>
</reference>
<dbReference type="AlphaFoldDB" id="X0UQ79"/>
<dbReference type="EMBL" id="BARS01019415">
    <property type="protein sequence ID" value="GAF90645.1"/>
    <property type="molecule type" value="Genomic_DNA"/>
</dbReference>
<evidence type="ECO:0000313" key="1">
    <source>
        <dbReference type="EMBL" id="GAF90645.1"/>
    </source>
</evidence>
<gene>
    <name evidence="1" type="ORF">S01H1_31467</name>
</gene>
<feature type="non-terminal residue" evidence="1">
    <location>
        <position position="1"/>
    </location>
</feature>
<proteinExistence type="predicted"/>
<comment type="caution">
    <text evidence="1">The sequence shown here is derived from an EMBL/GenBank/DDBJ whole genome shotgun (WGS) entry which is preliminary data.</text>
</comment>
<name>X0UQ79_9ZZZZ</name>